<reference evidence="2 3" key="1">
    <citation type="submission" date="2015-10" db="EMBL/GenBank/DDBJ databases">
        <title>The utility of whole genome sequencing in characterizing Acinetobacter epidemiology and analyzing hospital outbreaks.</title>
        <authorList>
            <person name="Ozer E.A."/>
            <person name="Fitzpatrick M.A."/>
            <person name="Hauser A.R."/>
        </authorList>
    </citation>
    <scope>NUCLEOTIDE SEQUENCE [LARGE SCALE GENOMIC DNA]</scope>
    <source>
        <strain evidence="2 3">ABBL059</strain>
    </source>
</reference>
<evidence type="ECO:0000313" key="3">
    <source>
        <dbReference type="Proteomes" id="UP000051322"/>
    </source>
</evidence>
<dbReference type="AlphaFoldDB" id="A0A0Q1H4D1"/>
<gene>
    <name evidence="2" type="ORF">APD06_17220</name>
    <name evidence="1" type="ORF">JHZ39_001676</name>
</gene>
<dbReference type="Proteomes" id="UP000051322">
    <property type="component" value="Unassembled WGS sequence"/>
</dbReference>
<sequence>MSTETSPSNRSRSKKISGGRIPCIVYLPKEEVKAIDQEVEETDSSRSSVIARIYYLGKKQTPNNEDQNQ</sequence>
<proteinExistence type="predicted"/>
<accession>A0A0Q1H4D1</accession>
<reference evidence="1" key="2">
    <citation type="submission" date="2020-12" db="EMBL/GenBank/DDBJ databases">
        <authorList>
            <consortium name="Clinical and Environmental Microbiology Branch: Whole genome sequencing antimicrobial resistance pathogens in the healthcare setting"/>
        </authorList>
    </citation>
    <scope>NUCLEOTIDE SEQUENCE</scope>
    <source>
        <strain evidence="1">2018HL-00813</strain>
    </source>
</reference>
<evidence type="ECO:0000313" key="1">
    <source>
        <dbReference type="EMBL" id="EGY2377311.1"/>
    </source>
</evidence>
<dbReference type="RefSeq" id="WP_004842322.1">
    <property type="nucleotide sequence ID" value="NZ_CAJHEX010000010.1"/>
</dbReference>
<dbReference type="EMBL" id="AAYLMQ010000016">
    <property type="protein sequence ID" value="EGY2377311.1"/>
    <property type="molecule type" value="Genomic_DNA"/>
</dbReference>
<protein>
    <submittedName>
        <fullName evidence="1">Ribbon-helix-helix protein, CopG family</fullName>
    </submittedName>
</protein>
<evidence type="ECO:0000313" key="2">
    <source>
        <dbReference type="EMBL" id="KQD08215.1"/>
    </source>
</evidence>
<name>A0A0Q1H4D1_ACIBA</name>
<organism evidence="1">
    <name type="scientific">Acinetobacter baumannii</name>
    <dbReference type="NCBI Taxonomy" id="470"/>
    <lineage>
        <taxon>Bacteria</taxon>
        <taxon>Pseudomonadati</taxon>
        <taxon>Pseudomonadota</taxon>
        <taxon>Gammaproteobacteria</taxon>
        <taxon>Moraxellales</taxon>
        <taxon>Moraxellaceae</taxon>
        <taxon>Acinetobacter</taxon>
        <taxon>Acinetobacter calcoaceticus/baumannii complex</taxon>
    </lineage>
</organism>
<dbReference type="EMBL" id="LLFE01000221">
    <property type="protein sequence ID" value="KQD08215.1"/>
    <property type="molecule type" value="Genomic_DNA"/>
</dbReference>
<comment type="caution">
    <text evidence="1">The sequence shown here is derived from an EMBL/GenBank/DDBJ whole genome shotgun (WGS) entry which is preliminary data.</text>
</comment>